<dbReference type="PANTHER" id="PTHR19375">
    <property type="entry name" value="HEAT SHOCK PROTEIN 70KDA"/>
    <property type="match status" value="1"/>
</dbReference>
<keyword evidence="8" id="KW-0346">Stress response</keyword>
<dbReference type="PROSITE" id="PS00329">
    <property type="entry name" value="HSP70_2"/>
    <property type="match status" value="1"/>
</dbReference>
<evidence type="ECO:0000256" key="3">
    <source>
        <dbReference type="ARBA" id="ARBA00014415"/>
    </source>
</evidence>
<sequence>MSYLLGIDLGTTNSLGCVYKDGRIQLIPNRYGSYLTPSVVSVDENQEIIVGEIARERLITAPDRTVSSFKRYMGEEKTFHLGGLNFTPEELSSFVVRSIVEDAQAYLGEEIEEVIISVPAYFHDKQRYATKKAGMLAGVQVHRLINEPSAAALASYLDNGEEQLFLVFDFGGGTLDVSIVDCFENVVEIEAVAGNNHLGGDDFHQVMVDSFLKEHEIPKRDLSQKDLAVLARQAEKCKRELSSQEEGKMTAWIRDREYTSVYTNRRLVEESAGIFYKIKEVLNNAVKSAQILPEDLSGIVMAGGSSKMPIVNSYVAHLFHREPALNMNSDEMIVRGLGYLCGVKARDQSVKDYVLTDICPFSLGTATRNVSDSSNPYFTPIIPRNTVLPCSRVHRFYTADDHQRQVTFPVLQGEHVYARDNRKLAEYTLAVPDGPAGQEAVDVRFTYDIDGILLADIRVVSTGHTISSVVSQTVDDERLQARMKELEKLKVHPREVTENKLLLNRLMTLCEESSPKDREYFTGLIALFEKTLEDQDPRKIKRCREQIQKSIANFSDRELFDDFDFWGEIYGGGDDGEEQEQEEKPEEDLDFMEFSKKWTN</sequence>
<dbReference type="PRINTS" id="PR00301">
    <property type="entry name" value="HEATSHOCK70"/>
</dbReference>
<evidence type="ECO:0000256" key="11">
    <source>
        <dbReference type="ARBA" id="ARBA00030945"/>
    </source>
</evidence>
<dbReference type="AlphaFoldDB" id="A0A9D1PBH1"/>
<comment type="function">
    <text evidence="1">Acts as a chaperone.</text>
</comment>
<accession>A0A9D1PBH1</accession>
<evidence type="ECO:0000313" key="15">
    <source>
        <dbReference type="EMBL" id="HIV37656.1"/>
    </source>
</evidence>
<keyword evidence="5" id="KW-0597">Phosphoprotein</keyword>
<dbReference type="InterPro" id="IPR013126">
    <property type="entry name" value="Hsp_70_fam"/>
</dbReference>
<dbReference type="SUPFAM" id="SSF53067">
    <property type="entry name" value="Actin-like ATPase domain"/>
    <property type="match status" value="2"/>
</dbReference>
<evidence type="ECO:0000256" key="5">
    <source>
        <dbReference type="ARBA" id="ARBA00022553"/>
    </source>
</evidence>
<dbReference type="Gene3D" id="2.60.34.10">
    <property type="entry name" value="Substrate Binding Domain Of DNAk, Chain A, domain 1"/>
    <property type="match status" value="1"/>
</dbReference>
<evidence type="ECO:0000256" key="2">
    <source>
        <dbReference type="ARBA" id="ARBA00007381"/>
    </source>
</evidence>
<dbReference type="GO" id="GO:0005524">
    <property type="term" value="F:ATP binding"/>
    <property type="evidence" value="ECO:0007669"/>
    <property type="project" value="UniProtKB-KW"/>
</dbReference>
<evidence type="ECO:0000256" key="6">
    <source>
        <dbReference type="ARBA" id="ARBA00022741"/>
    </source>
</evidence>
<dbReference type="Proteomes" id="UP000886814">
    <property type="component" value="Unassembled WGS sequence"/>
</dbReference>
<dbReference type="FunFam" id="3.30.420.40:FF:000071">
    <property type="entry name" value="Molecular chaperone DnaK"/>
    <property type="match status" value="1"/>
</dbReference>
<proteinExistence type="inferred from homology"/>
<comment type="similarity">
    <text evidence="2 13">Belongs to the heat shock protein 70 family.</text>
</comment>
<evidence type="ECO:0000313" key="16">
    <source>
        <dbReference type="Proteomes" id="UP000886814"/>
    </source>
</evidence>
<dbReference type="InterPro" id="IPR043129">
    <property type="entry name" value="ATPase_NBD"/>
</dbReference>
<dbReference type="PROSITE" id="PS01036">
    <property type="entry name" value="HSP70_3"/>
    <property type="match status" value="1"/>
</dbReference>
<keyword evidence="9" id="KW-0143">Chaperone</keyword>
<dbReference type="Gene3D" id="3.90.640.10">
    <property type="entry name" value="Actin, Chain A, domain 4"/>
    <property type="match status" value="1"/>
</dbReference>
<evidence type="ECO:0000256" key="7">
    <source>
        <dbReference type="ARBA" id="ARBA00022840"/>
    </source>
</evidence>
<dbReference type="GO" id="GO:0140662">
    <property type="term" value="F:ATP-dependent protein folding chaperone"/>
    <property type="evidence" value="ECO:0007669"/>
    <property type="project" value="InterPro"/>
</dbReference>
<evidence type="ECO:0000256" key="13">
    <source>
        <dbReference type="RuleBase" id="RU003322"/>
    </source>
</evidence>
<feature type="region of interest" description="Disordered" evidence="14">
    <location>
        <begin position="571"/>
        <end position="590"/>
    </location>
</feature>
<reference evidence="15" key="2">
    <citation type="submission" date="2021-04" db="EMBL/GenBank/DDBJ databases">
        <authorList>
            <person name="Gilroy R."/>
        </authorList>
    </citation>
    <scope>NUCLEOTIDE SEQUENCE</scope>
    <source>
        <strain evidence="15">CHK195-9823</strain>
    </source>
</reference>
<feature type="compositionally biased region" description="Acidic residues" evidence="14">
    <location>
        <begin position="574"/>
        <end position="590"/>
    </location>
</feature>
<keyword evidence="7 13" id="KW-0067">ATP-binding</keyword>
<evidence type="ECO:0000256" key="9">
    <source>
        <dbReference type="ARBA" id="ARBA00023186"/>
    </source>
</evidence>
<protein>
    <recommendedName>
        <fullName evidence="3">Chaperone protein DnaK</fullName>
    </recommendedName>
    <alternativeName>
        <fullName evidence="4">Chaperone protein dnaK</fullName>
    </alternativeName>
    <alternativeName>
        <fullName evidence="12">HSP70</fullName>
    </alternativeName>
    <alternativeName>
        <fullName evidence="11">Heat shock 70 kDa protein</fullName>
    </alternativeName>
    <alternativeName>
        <fullName evidence="10">Heat shock protein 70</fullName>
    </alternativeName>
</protein>
<gene>
    <name evidence="15" type="ORF">H9747_01435</name>
</gene>
<dbReference type="SUPFAM" id="SSF100920">
    <property type="entry name" value="Heat shock protein 70kD (HSP70), peptide-binding domain"/>
    <property type="match status" value="1"/>
</dbReference>
<name>A0A9D1PBH1_9FIRM</name>
<evidence type="ECO:0000256" key="4">
    <source>
        <dbReference type="ARBA" id="ARBA00017249"/>
    </source>
</evidence>
<dbReference type="Gene3D" id="3.30.420.40">
    <property type="match status" value="2"/>
</dbReference>
<evidence type="ECO:0000256" key="10">
    <source>
        <dbReference type="ARBA" id="ARBA00030019"/>
    </source>
</evidence>
<comment type="caution">
    <text evidence="15">The sequence shown here is derived from an EMBL/GenBank/DDBJ whole genome shotgun (WGS) entry which is preliminary data.</text>
</comment>
<evidence type="ECO:0000256" key="12">
    <source>
        <dbReference type="ARBA" id="ARBA00033103"/>
    </source>
</evidence>
<dbReference type="EMBL" id="DXIQ01000008">
    <property type="protein sequence ID" value="HIV37656.1"/>
    <property type="molecule type" value="Genomic_DNA"/>
</dbReference>
<evidence type="ECO:0000256" key="8">
    <source>
        <dbReference type="ARBA" id="ARBA00023016"/>
    </source>
</evidence>
<reference evidence="15" key="1">
    <citation type="journal article" date="2021" name="PeerJ">
        <title>Extensive microbial diversity within the chicken gut microbiome revealed by metagenomics and culture.</title>
        <authorList>
            <person name="Gilroy R."/>
            <person name="Ravi A."/>
            <person name="Getino M."/>
            <person name="Pursley I."/>
            <person name="Horton D.L."/>
            <person name="Alikhan N.F."/>
            <person name="Baker D."/>
            <person name="Gharbi K."/>
            <person name="Hall N."/>
            <person name="Watson M."/>
            <person name="Adriaenssens E.M."/>
            <person name="Foster-Nyarko E."/>
            <person name="Jarju S."/>
            <person name="Secka A."/>
            <person name="Antonio M."/>
            <person name="Oren A."/>
            <person name="Chaudhuri R.R."/>
            <person name="La Ragione R."/>
            <person name="Hildebrand F."/>
            <person name="Pallen M.J."/>
        </authorList>
    </citation>
    <scope>NUCLEOTIDE SEQUENCE</scope>
    <source>
        <strain evidence="15">CHK195-9823</strain>
    </source>
</reference>
<evidence type="ECO:0000256" key="1">
    <source>
        <dbReference type="ARBA" id="ARBA00002290"/>
    </source>
</evidence>
<evidence type="ECO:0000256" key="14">
    <source>
        <dbReference type="SAM" id="MobiDB-lite"/>
    </source>
</evidence>
<keyword evidence="6 13" id="KW-0547">Nucleotide-binding</keyword>
<organism evidence="15 16">
    <name type="scientific">Candidatus Blautia stercorigallinarum</name>
    <dbReference type="NCBI Taxonomy" id="2838501"/>
    <lineage>
        <taxon>Bacteria</taxon>
        <taxon>Bacillati</taxon>
        <taxon>Bacillota</taxon>
        <taxon>Clostridia</taxon>
        <taxon>Lachnospirales</taxon>
        <taxon>Lachnospiraceae</taxon>
        <taxon>Blautia</taxon>
    </lineage>
</organism>
<dbReference type="InterPro" id="IPR029047">
    <property type="entry name" value="HSP70_peptide-bd_sf"/>
</dbReference>
<dbReference type="Pfam" id="PF00012">
    <property type="entry name" value="HSP70"/>
    <property type="match status" value="2"/>
</dbReference>
<dbReference type="InterPro" id="IPR018181">
    <property type="entry name" value="Heat_shock_70_CS"/>
</dbReference>
<dbReference type="PROSITE" id="PS00297">
    <property type="entry name" value="HSP70_1"/>
    <property type="match status" value="1"/>
</dbReference>